<protein>
    <submittedName>
        <fullName evidence="1">Uncharacterized protein</fullName>
    </submittedName>
</protein>
<keyword evidence="2" id="KW-1185">Reference proteome</keyword>
<sequence length="156" mass="17674">MNRMLVLYMTSIPSAKGIELMLKEKDPTKTWPEHYQYLVYVVNSEQCVLQCLCKSTPGYIQSALLTRLNLRRGDHLQRASELVAFAIEYEANKVRQSSCNNVGRGIPNERGRFRGTGEMISSEEAAWQSLVSLVRKRINGGYQGGINREDVGSHKH</sequence>
<name>A0A225WT28_9STRA</name>
<dbReference type="AlphaFoldDB" id="A0A225WT28"/>
<evidence type="ECO:0000313" key="2">
    <source>
        <dbReference type="Proteomes" id="UP000198211"/>
    </source>
</evidence>
<dbReference type="Proteomes" id="UP000198211">
    <property type="component" value="Unassembled WGS sequence"/>
</dbReference>
<proteinExistence type="predicted"/>
<reference evidence="2" key="1">
    <citation type="submission" date="2017-03" db="EMBL/GenBank/DDBJ databases">
        <title>Phytopthora megakarya and P. palmivora, two closely related causual agents of cacao black pod achieved similar genome size and gene model numbers by different mechanisms.</title>
        <authorList>
            <person name="Ali S."/>
            <person name="Shao J."/>
            <person name="Larry D.J."/>
            <person name="Kronmiller B."/>
            <person name="Shen D."/>
            <person name="Strem M.D."/>
            <person name="Melnick R.L."/>
            <person name="Guiltinan M.J."/>
            <person name="Tyler B.M."/>
            <person name="Meinhardt L.W."/>
            <person name="Bailey B.A."/>
        </authorList>
    </citation>
    <scope>NUCLEOTIDE SEQUENCE [LARGE SCALE GENOMIC DNA]</scope>
    <source>
        <strain evidence="2">zdho120</strain>
    </source>
</reference>
<dbReference type="OrthoDB" id="123769at2759"/>
<organism evidence="1 2">
    <name type="scientific">Phytophthora megakarya</name>
    <dbReference type="NCBI Taxonomy" id="4795"/>
    <lineage>
        <taxon>Eukaryota</taxon>
        <taxon>Sar</taxon>
        <taxon>Stramenopiles</taxon>
        <taxon>Oomycota</taxon>
        <taxon>Peronosporomycetes</taxon>
        <taxon>Peronosporales</taxon>
        <taxon>Peronosporaceae</taxon>
        <taxon>Phytophthora</taxon>
    </lineage>
</organism>
<accession>A0A225WT28</accession>
<gene>
    <name evidence="1" type="ORF">PHMEG_0004705</name>
</gene>
<evidence type="ECO:0000313" key="1">
    <source>
        <dbReference type="EMBL" id="OWZ20843.1"/>
    </source>
</evidence>
<dbReference type="EMBL" id="NBNE01000285">
    <property type="protein sequence ID" value="OWZ20843.1"/>
    <property type="molecule type" value="Genomic_DNA"/>
</dbReference>
<comment type="caution">
    <text evidence="1">The sequence shown here is derived from an EMBL/GenBank/DDBJ whole genome shotgun (WGS) entry which is preliminary data.</text>
</comment>